<evidence type="ECO:0000256" key="4">
    <source>
        <dbReference type="ARBA" id="ARBA00022927"/>
    </source>
</evidence>
<dbReference type="InterPro" id="IPR039424">
    <property type="entry name" value="SBP_5"/>
</dbReference>
<dbReference type="Gene3D" id="3.40.190.10">
    <property type="entry name" value="Periplasmic binding protein-like II"/>
    <property type="match status" value="1"/>
</dbReference>
<reference evidence="6 7" key="1">
    <citation type="submission" date="2015-07" db="EMBL/GenBank/DDBJ databases">
        <title>Draft genome sequence of a diazotrophic, plant growth-promoting rhizobacterium of the Pseudomonas syringae complex.</title>
        <authorList>
            <person name="Patten C.L."/>
            <person name="Jeong H."/>
        </authorList>
    </citation>
    <scope>NUCLEOTIDE SEQUENCE [LARGE SCALE GENOMIC DNA]</scope>
    <source>
        <strain evidence="6 7">GR12-2</strain>
    </source>
</reference>
<comment type="similarity">
    <text evidence="1">Belongs to the bacterial solute-binding protein 5 family.</text>
</comment>
<dbReference type="GO" id="GO:0043190">
    <property type="term" value="C:ATP-binding cassette (ABC) transporter complex"/>
    <property type="evidence" value="ECO:0007669"/>
    <property type="project" value="InterPro"/>
</dbReference>
<name>A0A1C7YX23_PSESX</name>
<proteinExistence type="inferred from homology"/>
<dbReference type="AlphaFoldDB" id="A0A1C7YX23"/>
<keyword evidence="3" id="KW-0571">Peptide transport</keyword>
<dbReference type="Gene3D" id="3.10.105.10">
    <property type="entry name" value="Dipeptide-binding Protein, Domain 3"/>
    <property type="match status" value="1"/>
</dbReference>
<dbReference type="PANTHER" id="PTHR30290:SF38">
    <property type="entry name" value="D,D-DIPEPTIDE-BINDING PERIPLASMIC PROTEIN DDPA-RELATED"/>
    <property type="match status" value="1"/>
</dbReference>
<dbReference type="InterPro" id="IPR030678">
    <property type="entry name" value="Peptide/Ni-bd"/>
</dbReference>
<dbReference type="Pfam" id="PF00496">
    <property type="entry name" value="SBP_bac_5"/>
    <property type="match status" value="1"/>
</dbReference>
<dbReference type="GO" id="GO:0015031">
    <property type="term" value="P:protein transport"/>
    <property type="evidence" value="ECO:0007669"/>
    <property type="project" value="UniProtKB-KW"/>
</dbReference>
<protein>
    <recommendedName>
        <fullName evidence="5">Solute-binding protein family 5 domain-containing protein</fullName>
    </recommendedName>
</protein>
<keyword evidence="4" id="KW-0653">Protein transport</keyword>
<evidence type="ECO:0000256" key="3">
    <source>
        <dbReference type="ARBA" id="ARBA00022856"/>
    </source>
</evidence>
<comment type="caution">
    <text evidence="6">The sequence shown here is derived from an EMBL/GenBank/DDBJ whole genome shotgun (WGS) entry which is preliminary data.</text>
</comment>
<evidence type="ECO:0000256" key="2">
    <source>
        <dbReference type="ARBA" id="ARBA00022729"/>
    </source>
</evidence>
<dbReference type="Proteomes" id="UP000093104">
    <property type="component" value="Unassembled WGS sequence"/>
</dbReference>
<keyword evidence="2" id="KW-0732">Signal</keyword>
<evidence type="ECO:0000313" key="6">
    <source>
        <dbReference type="EMBL" id="OCR22053.1"/>
    </source>
</evidence>
<dbReference type="PIRSF" id="PIRSF002741">
    <property type="entry name" value="MppA"/>
    <property type="match status" value="1"/>
</dbReference>
<keyword evidence="4" id="KW-0813">Transport</keyword>
<dbReference type="InterPro" id="IPR000914">
    <property type="entry name" value="SBP_5_dom"/>
</dbReference>
<organism evidence="6 7">
    <name type="scientific">Pseudomonas syringae</name>
    <dbReference type="NCBI Taxonomy" id="317"/>
    <lineage>
        <taxon>Bacteria</taxon>
        <taxon>Pseudomonadati</taxon>
        <taxon>Pseudomonadota</taxon>
        <taxon>Gammaproteobacteria</taxon>
        <taxon>Pseudomonadales</taxon>
        <taxon>Pseudomonadaceae</taxon>
        <taxon>Pseudomonas</taxon>
    </lineage>
</organism>
<evidence type="ECO:0000256" key="1">
    <source>
        <dbReference type="ARBA" id="ARBA00005695"/>
    </source>
</evidence>
<feature type="domain" description="Solute-binding protein family 5" evidence="5">
    <location>
        <begin position="90"/>
        <end position="428"/>
    </location>
</feature>
<dbReference type="EMBL" id="LGSI01000071">
    <property type="protein sequence ID" value="OCR22053.1"/>
    <property type="molecule type" value="Genomic_DNA"/>
</dbReference>
<dbReference type="PANTHER" id="PTHR30290">
    <property type="entry name" value="PERIPLASMIC BINDING COMPONENT OF ABC TRANSPORTER"/>
    <property type="match status" value="1"/>
</dbReference>
<gene>
    <name evidence="6" type="ORF">AFK24_26795</name>
</gene>
<evidence type="ECO:0000313" key="7">
    <source>
        <dbReference type="Proteomes" id="UP000093104"/>
    </source>
</evidence>
<dbReference type="OrthoDB" id="9801912at2"/>
<accession>A0A1C7YX23</accession>
<sequence>MLERRALLRGTLQGLALAALPRAILAESRGTPDELSIAYPTDINGWDPLGVNPLQSALIKCLFDQPLTVDDQLRYGPSVVTYHRWLDTHCRTLELCLRDGIRFHNGDRLTTRDLRFSFVDRARQAPGSLLAGVWSGIEEIEILSEQKAIIHLRYPMAFAPAMLADVPSYLVPADYYQTVGSSGFAKAPVGSGPYRLVEYRQGERVVLEANLDYWRGPPPIRRLVFLISRDAIARAAMLQAGKAGLTMNLSVRETRRLGNLPGLAQSIRPSTAIVLLQMVNQGALRNRDVRLALHHALDKPAISSGLFGGCAVPIWVPAGPDMPGHVEGFRIDHDPERARQLLAGAGHGPQRPLQLNLYTTKGALPADLEMAQAVQYMWQAIGIEVHLKVLSPSLLIAYQNQGRLDGPVLRGWNPAAGDPATYSGFLMHPAMSFALFKSDDIAARLDPLMAEPNDEIRFAGFRNFDRWQVEQGYSIPLFQSPATFVYRDDLHFTAHPSGLLFPTALGWCHD</sequence>
<dbReference type="GO" id="GO:0015833">
    <property type="term" value="P:peptide transport"/>
    <property type="evidence" value="ECO:0007669"/>
    <property type="project" value="UniProtKB-KW"/>
</dbReference>
<dbReference type="GO" id="GO:1904680">
    <property type="term" value="F:peptide transmembrane transporter activity"/>
    <property type="evidence" value="ECO:0007669"/>
    <property type="project" value="TreeGrafter"/>
</dbReference>
<evidence type="ECO:0000259" key="5">
    <source>
        <dbReference type="Pfam" id="PF00496"/>
    </source>
</evidence>
<dbReference type="GO" id="GO:0030288">
    <property type="term" value="C:outer membrane-bounded periplasmic space"/>
    <property type="evidence" value="ECO:0007669"/>
    <property type="project" value="UniProtKB-ARBA"/>
</dbReference>
<dbReference type="SUPFAM" id="SSF53850">
    <property type="entry name" value="Periplasmic binding protein-like II"/>
    <property type="match status" value="1"/>
</dbReference>
<dbReference type="RefSeq" id="WP_065836116.1">
    <property type="nucleotide sequence ID" value="NZ_LGSI01000071.1"/>
</dbReference>